<feature type="binding site" evidence="6">
    <location>
        <position position="64"/>
    </location>
    <ligand>
        <name>(6R)-10-formyltetrahydrofolate</name>
        <dbReference type="ChEBI" id="CHEBI:195366"/>
    </ligand>
</feature>
<organism evidence="9 10">
    <name type="scientific">Virgibacillus salarius</name>
    <dbReference type="NCBI Taxonomy" id="447199"/>
    <lineage>
        <taxon>Bacteria</taxon>
        <taxon>Bacillati</taxon>
        <taxon>Bacillota</taxon>
        <taxon>Bacilli</taxon>
        <taxon>Bacillales</taxon>
        <taxon>Bacillaceae</taxon>
        <taxon>Virgibacillus</taxon>
    </lineage>
</organism>
<keyword evidence="10" id="KW-1185">Reference proteome</keyword>
<comment type="function">
    <text evidence="6">Catalyzes the transfer of a formyl group from 10-formyltetrahydrofolate to 5-phospho-ribosyl-glycinamide (GAR), producing 5-phospho-ribosyl-N-formylglycinamide (FGAR) and tetrahydrofolate.</text>
</comment>
<dbReference type="Gene3D" id="3.40.50.170">
    <property type="entry name" value="Formyl transferase, N-terminal domain"/>
    <property type="match status" value="1"/>
</dbReference>
<evidence type="ECO:0000256" key="4">
    <source>
        <dbReference type="ARBA" id="ARBA00038440"/>
    </source>
</evidence>
<dbReference type="HAMAP" id="MF_01930">
    <property type="entry name" value="PurN"/>
    <property type="match status" value="1"/>
</dbReference>
<evidence type="ECO:0000256" key="3">
    <source>
        <dbReference type="ARBA" id="ARBA00022755"/>
    </source>
</evidence>
<keyword evidence="7" id="KW-0175">Coiled coil</keyword>
<evidence type="ECO:0000256" key="5">
    <source>
        <dbReference type="ARBA" id="ARBA00047664"/>
    </source>
</evidence>
<dbReference type="InterPro" id="IPR036477">
    <property type="entry name" value="Formyl_transf_N_sf"/>
</dbReference>
<dbReference type="RefSeq" id="WP_026682846.1">
    <property type="nucleotide sequence ID" value="NZ_JAGSOT010000011.1"/>
</dbReference>
<feature type="domain" description="Formyl transferase N-terminal" evidence="8">
    <location>
        <begin position="5"/>
        <end position="181"/>
    </location>
</feature>
<comment type="caution">
    <text evidence="9">The sequence shown here is derived from an EMBL/GenBank/DDBJ whole genome shotgun (WGS) entry which is preliminary data.</text>
</comment>
<comment type="similarity">
    <text evidence="4 6">Belongs to the GART family.</text>
</comment>
<feature type="binding site" evidence="6">
    <location>
        <begin position="89"/>
        <end position="92"/>
    </location>
    <ligand>
        <name>(6R)-10-formyltetrahydrofolate</name>
        <dbReference type="ChEBI" id="CHEBI:195366"/>
    </ligand>
</feature>
<feature type="site" description="Raises pKa of active site His" evidence="6">
    <location>
        <position position="144"/>
    </location>
</feature>
<dbReference type="GO" id="GO:0004644">
    <property type="term" value="F:phosphoribosylglycinamide formyltransferase activity"/>
    <property type="evidence" value="ECO:0007669"/>
    <property type="project" value="UniProtKB-UniRule"/>
</dbReference>
<dbReference type="PROSITE" id="PS00373">
    <property type="entry name" value="GART"/>
    <property type="match status" value="1"/>
</dbReference>
<dbReference type="GO" id="GO:0006189">
    <property type="term" value="P:'de novo' IMP biosynthetic process"/>
    <property type="evidence" value="ECO:0007669"/>
    <property type="project" value="UniProtKB-UniRule"/>
</dbReference>
<feature type="binding site" evidence="6">
    <location>
        <position position="106"/>
    </location>
    <ligand>
        <name>(6R)-10-formyltetrahydrofolate</name>
        <dbReference type="ChEBI" id="CHEBI:195366"/>
    </ligand>
</feature>
<proteinExistence type="inferred from homology"/>
<dbReference type="FunFam" id="3.40.50.170:FF:000007">
    <property type="entry name" value="Phosphoribosylglycinamide formyltransferase"/>
    <property type="match status" value="1"/>
</dbReference>
<dbReference type="EMBL" id="JAGSOT010000011">
    <property type="protein sequence ID" value="MBR7795487.1"/>
    <property type="molecule type" value="Genomic_DNA"/>
</dbReference>
<dbReference type="InterPro" id="IPR001555">
    <property type="entry name" value="GART_AS"/>
</dbReference>
<feature type="binding site" evidence="6">
    <location>
        <begin position="14"/>
        <end position="16"/>
    </location>
    <ligand>
        <name>N(1)-(5-phospho-beta-D-ribosyl)glycinamide</name>
        <dbReference type="ChEBI" id="CHEBI:143788"/>
    </ligand>
</feature>
<evidence type="ECO:0000313" key="10">
    <source>
        <dbReference type="Proteomes" id="UP000675284"/>
    </source>
</evidence>
<evidence type="ECO:0000256" key="1">
    <source>
        <dbReference type="ARBA" id="ARBA00005054"/>
    </source>
</evidence>
<evidence type="ECO:0000256" key="2">
    <source>
        <dbReference type="ARBA" id="ARBA00022679"/>
    </source>
</evidence>
<dbReference type="EC" id="2.1.2.2" evidence="6"/>
<accession>A0A941DU29</accession>
<comment type="pathway">
    <text evidence="1 6">Purine metabolism; IMP biosynthesis via de novo pathway; N(2)-formyl-N(1)-(5-phospho-D-ribosyl)glycinamide from N(1)-(5-phospho-D-ribosyl)glycinamide (10-formyl THF route): step 1/1.</text>
</comment>
<feature type="coiled-coil region" evidence="7">
    <location>
        <begin position="148"/>
        <end position="175"/>
    </location>
</feature>
<protein>
    <recommendedName>
        <fullName evidence="6">Phosphoribosylglycinamide formyltransferase</fullName>
        <ecNumber evidence="6">2.1.2.2</ecNumber>
    </recommendedName>
    <alternativeName>
        <fullName evidence="6">5'-phosphoribosylglycinamide transformylase</fullName>
    </alternativeName>
    <alternativeName>
        <fullName evidence="6">GAR transformylase</fullName>
        <shortName evidence="6">GART</shortName>
    </alternativeName>
</protein>
<sequence>MSRIKVAVFASGTGSNFQALMETKSLACDIVLLVCDKHDAPVIQKAKANGVATFIFDPKSYSSKQAYEQEITDRLKAASVSWVFLAGYMRIVGSELLTAYRGKIVNIHPSLLPAFPGKDAIKQAFEAGVTKTGVTVHFVDEGIDTGPMIQQQEVYIDAAATLEELEERIHQVEHQLYPQVINQLLQNEG</sequence>
<dbReference type="GO" id="GO:0005829">
    <property type="term" value="C:cytosol"/>
    <property type="evidence" value="ECO:0007669"/>
    <property type="project" value="TreeGrafter"/>
</dbReference>
<comment type="catalytic activity">
    <reaction evidence="5 6">
        <text>N(1)-(5-phospho-beta-D-ribosyl)glycinamide + (6R)-10-formyltetrahydrofolate = N(2)-formyl-N(1)-(5-phospho-beta-D-ribosyl)glycinamide + (6S)-5,6,7,8-tetrahydrofolate + H(+)</text>
        <dbReference type="Rhea" id="RHEA:15053"/>
        <dbReference type="ChEBI" id="CHEBI:15378"/>
        <dbReference type="ChEBI" id="CHEBI:57453"/>
        <dbReference type="ChEBI" id="CHEBI:143788"/>
        <dbReference type="ChEBI" id="CHEBI:147286"/>
        <dbReference type="ChEBI" id="CHEBI:195366"/>
        <dbReference type="EC" id="2.1.2.2"/>
    </reaction>
</comment>
<reference evidence="9" key="1">
    <citation type="submission" date="2021-04" db="EMBL/GenBank/DDBJ databases">
        <title>Isolation and polyphasic classification of algal microorganism.</title>
        <authorList>
            <person name="Wang S."/>
        </authorList>
    </citation>
    <scope>NUCLEOTIDE SEQUENCE</scope>
    <source>
        <strain evidence="9">720a</strain>
    </source>
</reference>
<evidence type="ECO:0000256" key="7">
    <source>
        <dbReference type="SAM" id="Coils"/>
    </source>
</evidence>
<dbReference type="SUPFAM" id="SSF53328">
    <property type="entry name" value="Formyltransferase"/>
    <property type="match status" value="1"/>
</dbReference>
<keyword evidence="2 6" id="KW-0808">Transferase</keyword>
<dbReference type="InterPro" id="IPR004607">
    <property type="entry name" value="GART"/>
</dbReference>
<name>A0A941DU29_9BACI</name>
<keyword evidence="3 6" id="KW-0658">Purine biosynthesis</keyword>
<dbReference type="CDD" id="cd08645">
    <property type="entry name" value="FMT_core_GART"/>
    <property type="match status" value="1"/>
</dbReference>
<evidence type="ECO:0000259" key="8">
    <source>
        <dbReference type="Pfam" id="PF00551"/>
    </source>
</evidence>
<dbReference type="Pfam" id="PF00551">
    <property type="entry name" value="Formyl_trans_N"/>
    <property type="match status" value="1"/>
</dbReference>
<dbReference type="AlphaFoldDB" id="A0A941DU29"/>
<dbReference type="NCBIfam" id="TIGR00639">
    <property type="entry name" value="PurN"/>
    <property type="match status" value="1"/>
</dbReference>
<gene>
    <name evidence="6 9" type="primary">purN</name>
    <name evidence="9" type="ORF">KCX74_05465</name>
</gene>
<dbReference type="Proteomes" id="UP000675284">
    <property type="component" value="Unassembled WGS sequence"/>
</dbReference>
<dbReference type="PANTHER" id="PTHR43369:SF2">
    <property type="entry name" value="PHOSPHORIBOSYLGLYCINAMIDE FORMYLTRANSFERASE"/>
    <property type="match status" value="1"/>
</dbReference>
<dbReference type="InterPro" id="IPR002376">
    <property type="entry name" value="Formyl_transf_N"/>
</dbReference>
<feature type="active site" description="Proton donor" evidence="6">
    <location>
        <position position="108"/>
    </location>
</feature>
<evidence type="ECO:0000313" key="9">
    <source>
        <dbReference type="EMBL" id="MBR7795487.1"/>
    </source>
</evidence>
<evidence type="ECO:0000256" key="6">
    <source>
        <dbReference type="HAMAP-Rule" id="MF_01930"/>
    </source>
</evidence>
<dbReference type="PANTHER" id="PTHR43369">
    <property type="entry name" value="PHOSPHORIBOSYLGLYCINAMIDE FORMYLTRANSFERASE"/>
    <property type="match status" value="1"/>
</dbReference>